<dbReference type="EMBL" id="MH588545">
    <property type="protein sequence ID" value="AXQ68570.1"/>
    <property type="molecule type" value="Genomic_DNA"/>
</dbReference>
<gene>
    <name evidence="1" type="ORF">CcrPW_gp031</name>
    <name evidence="2" type="ORF">CcrPW_gp480</name>
</gene>
<proteinExistence type="predicted"/>
<evidence type="ECO:0000313" key="3">
    <source>
        <dbReference type="Proteomes" id="UP000259026"/>
    </source>
</evidence>
<dbReference type="EMBL" id="MH588545">
    <property type="protein sequence ID" value="AXQ69019.1"/>
    <property type="molecule type" value="Genomic_DNA"/>
</dbReference>
<accession>A0A385EE92</accession>
<organism evidence="2 3">
    <name type="scientific">Caulobacter phage CcrPW</name>
    <dbReference type="NCBI Taxonomy" id="2283271"/>
    <lineage>
        <taxon>Viruses</taxon>
        <taxon>Duplodnaviria</taxon>
        <taxon>Heunggongvirae</taxon>
        <taxon>Uroviricota</taxon>
        <taxon>Caudoviricetes</taxon>
        <taxon>Jeanschmidtviridae</taxon>
        <taxon>Colossusvirus</taxon>
        <taxon>Colossusvirus PW</taxon>
    </lineage>
</organism>
<protein>
    <submittedName>
        <fullName evidence="2">Uncharacterized protein</fullName>
    </submittedName>
</protein>
<name>A0A385EE92_9CAUD</name>
<reference evidence="2" key="2">
    <citation type="submission" date="2018-07" db="EMBL/GenBank/DDBJ databases">
        <authorList>
            <person name="Quirk P.G."/>
            <person name="Krulwich T.A."/>
        </authorList>
    </citation>
    <scope>NUCLEOTIDE SEQUENCE</scope>
</reference>
<evidence type="ECO:0000313" key="2">
    <source>
        <dbReference type="EMBL" id="AXQ69019.1"/>
    </source>
</evidence>
<sequence>MKHASEALAVVAVCGLLAFWLWNDSHPVMVAVGLDCQGETVRVYGADDAPEASKVCRTVEIHKVP</sequence>
<reference evidence="2 3" key="3">
    <citation type="submission" date="2018-09" db="EMBL/GenBank/DDBJ databases">
        <title>Giant CbK-like Caulobacter bacteriophages have genetically divergent genomes.</title>
        <authorList>
            <person name="Wilson K."/>
            <person name="Ely B."/>
        </authorList>
    </citation>
    <scope>NUCLEOTIDE SEQUENCE [LARGE SCALE GENOMIC DNA]</scope>
</reference>
<evidence type="ECO:0000313" key="1">
    <source>
        <dbReference type="EMBL" id="AXQ68570.1"/>
    </source>
</evidence>
<dbReference type="Proteomes" id="UP000259026">
    <property type="component" value="Segment"/>
</dbReference>
<reference evidence="3" key="1">
    <citation type="submission" date="2018-07" db="EMBL/GenBank/DDBJ databases">
        <title>Giant CbK-like Caulobacter bacteriophages have genetically divergent genomes.</title>
        <authorList>
            <person name="Wilson K.M."/>
            <person name="Ely B."/>
        </authorList>
    </citation>
    <scope>NUCLEOTIDE SEQUENCE [LARGE SCALE GENOMIC DNA]</scope>
</reference>
<keyword evidence="3" id="KW-1185">Reference proteome</keyword>